<evidence type="ECO:0000256" key="4">
    <source>
        <dbReference type="ARBA" id="ARBA00022683"/>
    </source>
</evidence>
<keyword evidence="4" id="KW-0598">Phosphotransferase system</keyword>
<dbReference type="Proteomes" id="UP001175147">
    <property type="component" value="Unassembled WGS sequence"/>
</dbReference>
<evidence type="ECO:0000313" key="6">
    <source>
        <dbReference type="EMBL" id="MDO7021535.1"/>
    </source>
</evidence>
<organism evidence="6 7">
    <name type="scientific">Brachyspira innocens</name>
    <dbReference type="NCBI Taxonomy" id="13264"/>
    <lineage>
        <taxon>Bacteria</taxon>
        <taxon>Pseudomonadati</taxon>
        <taxon>Spirochaetota</taxon>
        <taxon>Spirochaetia</taxon>
        <taxon>Brachyspirales</taxon>
        <taxon>Brachyspiraceae</taxon>
        <taxon>Brachyspira</taxon>
    </lineage>
</organism>
<dbReference type="InterPro" id="IPR000032">
    <property type="entry name" value="HPr-like"/>
</dbReference>
<dbReference type="Pfam" id="PF00381">
    <property type="entry name" value="PTS-HPr"/>
    <property type="match status" value="1"/>
</dbReference>
<reference evidence="6" key="1">
    <citation type="submission" date="2023-07" db="EMBL/GenBank/DDBJ databases">
        <title>Mucosal microbiota of week-old chicken and adult hens.</title>
        <authorList>
            <person name="Volf J."/>
            <person name="Karasova D."/>
            <person name="Crhanova M."/>
            <person name="Faldynova M."/>
            <person name="Prikrylova H."/>
            <person name="Zeman M."/>
            <person name="Babak V."/>
            <person name="Rajova J."/>
            <person name="Rychlik I."/>
        </authorList>
    </citation>
    <scope>NUCLEOTIDE SEQUENCE</scope>
    <source>
        <strain evidence="6">ET902</strain>
    </source>
</reference>
<comment type="caution">
    <text evidence="6">The sequence shown here is derived from an EMBL/GenBank/DDBJ whole genome shotgun (WGS) entry which is preliminary data.</text>
</comment>
<evidence type="ECO:0000259" key="5">
    <source>
        <dbReference type="PROSITE" id="PS51350"/>
    </source>
</evidence>
<dbReference type="Gene3D" id="3.30.1340.10">
    <property type="entry name" value="HPr-like"/>
    <property type="match status" value="1"/>
</dbReference>
<keyword evidence="3" id="KW-0963">Cytoplasm</keyword>
<name>A0ABT8Z114_9SPIR</name>
<accession>A0ABT8Z114</accession>
<comment type="subcellular location">
    <subcellularLocation>
        <location evidence="1">Cytoplasm</location>
    </subcellularLocation>
</comment>
<evidence type="ECO:0000313" key="7">
    <source>
        <dbReference type="Proteomes" id="UP001175147"/>
    </source>
</evidence>
<dbReference type="SUPFAM" id="SSF55594">
    <property type="entry name" value="HPr-like"/>
    <property type="match status" value="1"/>
</dbReference>
<dbReference type="PANTHER" id="PTHR33705">
    <property type="entry name" value="PHOSPHOCARRIER PROTEIN HPR"/>
    <property type="match status" value="1"/>
</dbReference>
<evidence type="ECO:0000256" key="3">
    <source>
        <dbReference type="ARBA" id="ARBA00022490"/>
    </source>
</evidence>
<evidence type="ECO:0000256" key="2">
    <source>
        <dbReference type="ARBA" id="ARBA00010736"/>
    </source>
</evidence>
<dbReference type="PRINTS" id="PR00107">
    <property type="entry name" value="PHOSPHOCPHPR"/>
</dbReference>
<keyword evidence="7" id="KW-1185">Reference proteome</keyword>
<protein>
    <submittedName>
        <fullName evidence="6">HPr family phosphocarrier protein</fullName>
    </submittedName>
</protein>
<gene>
    <name evidence="6" type="ORF">Q5M86_12215</name>
</gene>
<comment type="similarity">
    <text evidence="2">Belongs to the HPr family.</text>
</comment>
<dbReference type="NCBIfam" id="TIGR01003">
    <property type="entry name" value="PTS_HPr_family"/>
    <property type="match status" value="1"/>
</dbReference>
<dbReference type="EMBL" id="JAUPBM010000223">
    <property type="protein sequence ID" value="MDO7021535.1"/>
    <property type="molecule type" value="Genomic_DNA"/>
</dbReference>
<dbReference type="PROSITE" id="PS51350">
    <property type="entry name" value="PTS_HPR_DOM"/>
    <property type="match status" value="1"/>
</dbReference>
<proteinExistence type="inferred from homology"/>
<feature type="domain" description="HPr" evidence="5">
    <location>
        <begin position="1"/>
        <end position="89"/>
    </location>
</feature>
<sequence length="89" mass="10158">MISFNYTIKNINNIHARPLSDLAKIAKDSKCSVIISDSKKNKKDVKKIIGIMQLNLKIGDEVTVSIEGNDEILENKAKENIYNFFRINF</sequence>
<dbReference type="InterPro" id="IPR050399">
    <property type="entry name" value="HPr"/>
</dbReference>
<dbReference type="RefSeq" id="WP_020005596.1">
    <property type="nucleotide sequence ID" value="NZ_JAUPBL010000059.1"/>
</dbReference>
<evidence type="ECO:0000256" key="1">
    <source>
        <dbReference type="ARBA" id="ARBA00004496"/>
    </source>
</evidence>
<dbReference type="InterPro" id="IPR035895">
    <property type="entry name" value="HPr-like_sf"/>
</dbReference>
<dbReference type="PANTHER" id="PTHR33705:SF2">
    <property type="entry name" value="PHOSPHOCARRIER PROTEIN NPR"/>
    <property type="match status" value="1"/>
</dbReference>